<dbReference type="PANTHER" id="PTHR43311">
    <property type="entry name" value="GLUTAMATE--TRNA LIGASE"/>
    <property type="match status" value="1"/>
</dbReference>
<sequence>MGIKTRFAPSPTGYLHLGNVWVAFLNWLWTRQNKGRIILRIEDIDQSRCRADYISAIKEDLSWLGLDWDEEPGHVYAYGEPIQSKRFSIYEGIKKRWEAEDSIYPCFCSRARIHNISSAPHLGENKPVYDGHCRNLSWSERGQTDKEPSWRIRMKKQEISFCDMFCGNQIKTLEEGKDDFIIFRADGAVSYQLAASADDGIMQVTHVFRGNDLLPSTFYQIYLLRKLGYQIPLYGHLPLLVDKYGIRLSKRQGGITIRELRANGKSPGEIIGRMLYWSGAVKTPLSVNARAALINIPFNTCTRLGSAYIVAE</sequence>
<keyword evidence="3 7" id="KW-0547">Nucleotide-binding</keyword>
<dbReference type="RefSeq" id="WP_273011384.1">
    <property type="nucleotide sequence ID" value="NZ_CAKXHC010000002.1"/>
</dbReference>
<dbReference type="SUPFAM" id="SSF52374">
    <property type="entry name" value="Nucleotidylyl transferase"/>
    <property type="match status" value="1"/>
</dbReference>
<dbReference type="AlphaFoldDB" id="A0A930BAD2"/>
<keyword evidence="5 7" id="KW-0067">ATP-binding</keyword>
<dbReference type="Gene3D" id="3.40.50.620">
    <property type="entry name" value="HUPs"/>
    <property type="match status" value="1"/>
</dbReference>
<protein>
    <submittedName>
        <fullName evidence="8">tRNA glutamyl-Q(34) synthetase GluQRS</fullName>
        <ecNumber evidence="8">6.1.1.-</ecNumber>
    </submittedName>
</protein>
<organism evidence="8 9">
    <name type="scientific">Dialister invisus</name>
    <dbReference type="NCBI Taxonomy" id="218538"/>
    <lineage>
        <taxon>Bacteria</taxon>
        <taxon>Bacillati</taxon>
        <taxon>Bacillota</taxon>
        <taxon>Negativicutes</taxon>
        <taxon>Veillonellales</taxon>
        <taxon>Veillonellaceae</taxon>
        <taxon>Dialister</taxon>
    </lineage>
</organism>
<dbReference type="InterPro" id="IPR014729">
    <property type="entry name" value="Rossmann-like_a/b/a_fold"/>
</dbReference>
<dbReference type="GO" id="GO:0005829">
    <property type="term" value="C:cytosol"/>
    <property type="evidence" value="ECO:0007669"/>
    <property type="project" value="TreeGrafter"/>
</dbReference>
<evidence type="ECO:0000313" key="8">
    <source>
        <dbReference type="EMBL" id="MBF1128500.1"/>
    </source>
</evidence>
<dbReference type="InterPro" id="IPR000924">
    <property type="entry name" value="Glu/Gln-tRNA-synth"/>
</dbReference>
<proteinExistence type="inferred from homology"/>
<comment type="caution">
    <text evidence="8">The sequence shown here is derived from an EMBL/GenBank/DDBJ whole genome shotgun (WGS) entry which is preliminary data.</text>
</comment>
<dbReference type="Proteomes" id="UP000757890">
    <property type="component" value="Unassembled WGS sequence"/>
</dbReference>
<accession>A0A930BAD2</accession>
<dbReference type="GO" id="GO:0004818">
    <property type="term" value="F:glutamate-tRNA ligase activity"/>
    <property type="evidence" value="ECO:0007669"/>
    <property type="project" value="TreeGrafter"/>
</dbReference>
<evidence type="ECO:0000256" key="5">
    <source>
        <dbReference type="ARBA" id="ARBA00022840"/>
    </source>
</evidence>
<keyword evidence="7" id="KW-0648">Protein biosynthesis</keyword>
<name>A0A930BAD2_9FIRM</name>
<dbReference type="InterPro" id="IPR001412">
    <property type="entry name" value="aa-tRNA-synth_I_CS"/>
</dbReference>
<dbReference type="GO" id="GO:0005524">
    <property type="term" value="F:ATP binding"/>
    <property type="evidence" value="ECO:0007669"/>
    <property type="project" value="UniProtKB-KW"/>
</dbReference>
<evidence type="ECO:0000256" key="2">
    <source>
        <dbReference type="ARBA" id="ARBA00022723"/>
    </source>
</evidence>
<evidence type="ECO:0000256" key="6">
    <source>
        <dbReference type="ARBA" id="ARBA00023146"/>
    </source>
</evidence>
<comment type="similarity">
    <text evidence="7">Belongs to the class-I aminoacyl-tRNA synthetase family.</text>
</comment>
<dbReference type="PANTHER" id="PTHR43311:SF1">
    <property type="entry name" value="GLUTAMYL-Q TRNA(ASP) SYNTHETASE"/>
    <property type="match status" value="1"/>
</dbReference>
<dbReference type="InterPro" id="IPR020058">
    <property type="entry name" value="Glu/Gln-tRNA-synth_Ib_cat-dom"/>
</dbReference>
<evidence type="ECO:0000313" key="9">
    <source>
        <dbReference type="Proteomes" id="UP000757890"/>
    </source>
</evidence>
<dbReference type="InterPro" id="IPR049940">
    <property type="entry name" value="GluQ/Sye"/>
</dbReference>
<gene>
    <name evidence="8" type="primary">gluQRS</name>
    <name evidence="8" type="ORF">HXL70_00380</name>
</gene>
<evidence type="ECO:0000256" key="7">
    <source>
        <dbReference type="RuleBase" id="RU363037"/>
    </source>
</evidence>
<evidence type="ECO:0000256" key="4">
    <source>
        <dbReference type="ARBA" id="ARBA00022833"/>
    </source>
</evidence>
<evidence type="ECO:0000256" key="1">
    <source>
        <dbReference type="ARBA" id="ARBA00022598"/>
    </source>
</evidence>
<dbReference type="GO" id="GO:0006424">
    <property type="term" value="P:glutamyl-tRNA aminoacylation"/>
    <property type="evidence" value="ECO:0007669"/>
    <property type="project" value="TreeGrafter"/>
</dbReference>
<keyword evidence="4" id="KW-0862">Zinc</keyword>
<keyword evidence="6 7" id="KW-0030">Aminoacyl-tRNA synthetase</keyword>
<dbReference type="EMBL" id="JABZMK010000001">
    <property type="protein sequence ID" value="MBF1128500.1"/>
    <property type="molecule type" value="Genomic_DNA"/>
</dbReference>
<dbReference type="Pfam" id="PF00749">
    <property type="entry name" value="tRNA-synt_1c"/>
    <property type="match status" value="1"/>
</dbReference>
<dbReference type="PRINTS" id="PR00987">
    <property type="entry name" value="TRNASYNTHGLU"/>
</dbReference>
<keyword evidence="2" id="KW-0479">Metal-binding</keyword>
<dbReference type="NCBIfam" id="NF004315">
    <property type="entry name" value="PRK05710.1-4"/>
    <property type="match status" value="1"/>
</dbReference>
<evidence type="ECO:0000256" key="3">
    <source>
        <dbReference type="ARBA" id="ARBA00022741"/>
    </source>
</evidence>
<keyword evidence="1 7" id="KW-0436">Ligase</keyword>
<dbReference type="EC" id="6.1.1.-" evidence="8"/>
<dbReference type="PROSITE" id="PS00178">
    <property type="entry name" value="AA_TRNA_LIGASE_I"/>
    <property type="match status" value="1"/>
</dbReference>
<reference evidence="8" key="1">
    <citation type="submission" date="2020-04" db="EMBL/GenBank/DDBJ databases">
        <title>Deep metagenomics examines the oral microbiome during advanced dental caries in children, revealing novel taxa and co-occurrences with host molecules.</title>
        <authorList>
            <person name="Baker J.L."/>
            <person name="Morton J.T."/>
            <person name="Dinis M."/>
            <person name="Alvarez R."/>
            <person name="Tran N.C."/>
            <person name="Knight R."/>
            <person name="Edlund A."/>
        </authorList>
    </citation>
    <scope>NUCLEOTIDE SEQUENCE</scope>
    <source>
        <strain evidence="8">JCVI_32_bin.14</strain>
    </source>
</reference>